<dbReference type="PROSITE" id="PS51687">
    <property type="entry name" value="SAM_MT_RNA_M5U"/>
    <property type="match status" value="1"/>
</dbReference>
<evidence type="ECO:0000256" key="5">
    <source>
        <dbReference type="PROSITE-ProRule" id="PRU10015"/>
    </source>
</evidence>
<dbReference type="GO" id="GO:0070475">
    <property type="term" value="P:rRNA base methylation"/>
    <property type="evidence" value="ECO:0007669"/>
    <property type="project" value="TreeGrafter"/>
</dbReference>
<proteinExistence type="inferred from homology"/>
<keyword evidence="3 4" id="KW-0949">S-adenosyl-L-methionine</keyword>
<dbReference type="Gene3D" id="2.40.50.1070">
    <property type="match status" value="1"/>
</dbReference>
<evidence type="ECO:0000313" key="7">
    <source>
        <dbReference type="EMBL" id="SUB76315.1"/>
    </source>
</evidence>
<dbReference type="FunFam" id="3.40.50.150:FF:000009">
    <property type="entry name" value="23S rRNA (Uracil(1939)-C(5))-methyltransferase RlmD"/>
    <property type="match status" value="1"/>
</dbReference>
<feature type="domain" description="TRAM" evidence="6">
    <location>
        <begin position="1"/>
        <end position="52"/>
    </location>
</feature>
<evidence type="ECO:0000256" key="2">
    <source>
        <dbReference type="ARBA" id="ARBA00022679"/>
    </source>
</evidence>
<feature type="active site" evidence="5">
    <location>
        <position position="378"/>
    </location>
</feature>
<dbReference type="Proteomes" id="UP000254777">
    <property type="component" value="Unassembled WGS sequence"/>
</dbReference>
<evidence type="ECO:0000256" key="1">
    <source>
        <dbReference type="ARBA" id="ARBA00022603"/>
    </source>
</evidence>
<evidence type="ECO:0000313" key="8">
    <source>
        <dbReference type="Proteomes" id="UP000254777"/>
    </source>
</evidence>
<keyword evidence="1 4" id="KW-0489">Methyltransferase</keyword>
<dbReference type="InterPro" id="IPR010280">
    <property type="entry name" value="U5_MeTrfase_fam"/>
</dbReference>
<dbReference type="RefSeq" id="WP_004822260.1">
    <property type="nucleotide sequence ID" value="NZ_UGTH01000001.1"/>
</dbReference>
<dbReference type="Gene3D" id="3.40.50.150">
    <property type="entry name" value="Vaccinia Virus protein VP39"/>
    <property type="match status" value="1"/>
</dbReference>
<name>A0A379DFG4_9FIRM</name>
<dbReference type="SUPFAM" id="SSF50249">
    <property type="entry name" value="Nucleic acid-binding proteins"/>
    <property type="match status" value="1"/>
</dbReference>
<dbReference type="Gene3D" id="2.40.50.140">
    <property type="entry name" value="Nucleic acid-binding proteins"/>
    <property type="match status" value="1"/>
</dbReference>
<dbReference type="PROSITE" id="PS50926">
    <property type="entry name" value="TRAM"/>
    <property type="match status" value="1"/>
</dbReference>
<dbReference type="SUPFAM" id="SSF53335">
    <property type="entry name" value="S-adenosyl-L-methionine-dependent methyltransferases"/>
    <property type="match status" value="1"/>
</dbReference>
<sequence>MEIKIIDFDHKGRGFGRYDGKSVFLDGGVIGDTVSFEVVESKKKFDVAKILDIVKESEDRVVSKCPYSKKCGGCDFLEYKYSMQKKWKRDNVSDTMNKIGGIDTKVENTIGMENPFYYRNHIQLKVVDGKLGYFSKNSKTLVEVKRCIIAEKEINRAIEVLKNWKGLRSVDEIVIRQNKKAELMIVLITKNEVKKVNGLLSELLDLNLRSLFVNYRKNERFRFGREFKKIYGEDYIEDELFGLKFRLSPESFFQVNRIQTEKLYNTAIEYMGIKPDDVIMDLYSGIGSISLLMTDAKEVVGVEVVEAAVENARQNSELNNKHNTRFIAGRVEDIIDSLIKEGTKFNKIMLDPPRAGVDETVIEKINEVMPERIVYISCNPSTQARDLKLFKGYKIEKIQPVDMFCNSVHVETIALIQKI</sequence>
<protein>
    <submittedName>
        <fullName evidence="7">Uncharacterized RNA methyltransferase SAV1897</fullName>
        <ecNumber evidence="7">2.1.1.-</ecNumber>
    </submittedName>
</protein>
<dbReference type="InterPro" id="IPR030390">
    <property type="entry name" value="MeTrfase_TrmA_AS"/>
</dbReference>
<keyword evidence="2 4" id="KW-0808">Transferase</keyword>
<dbReference type="PROSITE" id="PS01230">
    <property type="entry name" value="TRMA_1"/>
    <property type="match status" value="1"/>
</dbReference>
<feature type="binding site" evidence="4">
    <location>
        <position position="254"/>
    </location>
    <ligand>
        <name>S-adenosyl-L-methionine</name>
        <dbReference type="ChEBI" id="CHEBI:59789"/>
    </ligand>
</feature>
<dbReference type="InterPro" id="IPR012340">
    <property type="entry name" value="NA-bd_OB-fold"/>
</dbReference>
<dbReference type="InterPro" id="IPR029063">
    <property type="entry name" value="SAM-dependent_MTases_sf"/>
</dbReference>
<evidence type="ECO:0000259" key="6">
    <source>
        <dbReference type="PROSITE" id="PS50926"/>
    </source>
</evidence>
<evidence type="ECO:0000256" key="3">
    <source>
        <dbReference type="ARBA" id="ARBA00022691"/>
    </source>
</evidence>
<accession>A0A379DFG4</accession>
<organism evidence="7 8">
    <name type="scientific">Peptoniphilus indolicus</name>
    <dbReference type="NCBI Taxonomy" id="33030"/>
    <lineage>
        <taxon>Bacteria</taxon>
        <taxon>Bacillati</taxon>
        <taxon>Bacillota</taxon>
        <taxon>Tissierellia</taxon>
        <taxon>Tissierellales</taxon>
        <taxon>Peptoniphilaceae</taxon>
        <taxon>Peptoniphilus</taxon>
    </lineage>
</organism>
<feature type="binding site" evidence="4">
    <location>
        <position position="303"/>
    </location>
    <ligand>
        <name>S-adenosyl-L-methionine</name>
        <dbReference type="ChEBI" id="CHEBI:59789"/>
    </ligand>
</feature>
<gene>
    <name evidence="7" type="ORF">NCTC11088_02132</name>
</gene>
<dbReference type="EC" id="2.1.1.-" evidence="7"/>
<evidence type="ECO:0000256" key="4">
    <source>
        <dbReference type="PROSITE-ProRule" id="PRU01024"/>
    </source>
</evidence>
<dbReference type="AlphaFoldDB" id="A0A379DFG4"/>
<dbReference type="GO" id="GO:0070041">
    <property type="term" value="F:rRNA (uridine-C5-)-methyltransferase activity"/>
    <property type="evidence" value="ECO:0007669"/>
    <property type="project" value="TreeGrafter"/>
</dbReference>
<dbReference type="PANTHER" id="PTHR11061">
    <property type="entry name" value="RNA M5U METHYLTRANSFERASE"/>
    <property type="match status" value="1"/>
</dbReference>
<comment type="similarity">
    <text evidence="4">Belongs to the class I-like SAM-binding methyltransferase superfamily. RNA M5U methyltransferase family.</text>
</comment>
<feature type="binding site" evidence="4">
    <location>
        <position position="283"/>
    </location>
    <ligand>
        <name>S-adenosyl-L-methionine</name>
        <dbReference type="ChEBI" id="CHEBI:59789"/>
    </ligand>
</feature>
<dbReference type="EMBL" id="UGTH01000001">
    <property type="protein sequence ID" value="SUB76315.1"/>
    <property type="molecule type" value="Genomic_DNA"/>
</dbReference>
<feature type="binding site" evidence="4">
    <location>
        <position position="351"/>
    </location>
    <ligand>
        <name>S-adenosyl-L-methionine</name>
        <dbReference type="ChEBI" id="CHEBI:59789"/>
    </ligand>
</feature>
<dbReference type="NCBIfam" id="TIGR00479">
    <property type="entry name" value="rumA"/>
    <property type="match status" value="1"/>
</dbReference>
<dbReference type="Pfam" id="PF05958">
    <property type="entry name" value="tRNA_U5-meth_tr"/>
    <property type="match status" value="1"/>
</dbReference>
<dbReference type="InterPro" id="IPR002792">
    <property type="entry name" value="TRAM_dom"/>
</dbReference>
<feature type="active site" description="Nucleophile" evidence="4">
    <location>
        <position position="378"/>
    </location>
</feature>
<dbReference type="PANTHER" id="PTHR11061:SF30">
    <property type="entry name" value="TRNA (URACIL(54)-C(5))-METHYLTRANSFERASE"/>
    <property type="match status" value="1"/>
</dbReference>
<reference evidence="7 8" key="1">
    <citation type="submission" date="2018-06" db="EMBL/GenBank/DDBJ databases">
        <authorList>
            <consortium name="Pathogen Informatics"/>
            <person name="Doyle S."/>
        </authorList>
    </citation>
    <scope>NUCLEOTIDE SEQUENCE [LARGE SCALE GENOMIC DNA]</scope>
    <source>
        <strain evidence="7 8">NCTC11088</strain>
    </source>
</reference>